<dbReference type="PANTHER" id="PTHR12526">
    <property type="entry name" value="GLYCOSYLTRANSFERASE"/>
    <property type="match status" value="1"/>
</dbReference>
<dbReference type="Proteomes" id="UP000324896">
    <property type="component" value="Unassembled WGS sequence"/>
</dbReference>
<organism evidence="2 3">
    <name type="scientific">Halanaerobium congolense</name>
    <dbReference type="NCBI Taxonomy" id="54121"/>
    <lineage>
        <taxon>Bacteria</taxon>
        <taxon>Bacillati</taxon>
        <taxon>Bacillota</taxon>
        <taxon>Clostridia</taxon>
        <taxon>Halanaerobiales</taxon>
        <taxon>Halanaerobiaceae</taxon>
        <taxon>Halanaerobium</taxon>
    </lineage>
</organism>
<gene>
    <name evidence="2" type="ORF">SAMN04488597_13211</name>
</gene>
<dbReference type="AlphaFoldDB" id="A0A1G6SS75"/>
<dbReference type="CDD" id="cd03801">
    <property type="entry name" value="GT4_PimA-like"/>
    <property type="match status" value="1"/>
</dbReference>
<sequence>MKIIHVEDYFDPTAGYQINELLYASKDFDNEVYLITSDDMSPFHKRVDISQDKKFEEETDVKLIRLKSLFKLSSRLILKDFIKTINSINPDVIFMHGIADFKDLTLLKRKQEFKIVRDCHMSWVAAKNRFRKLFYFFYKLTFANIINKTDKYQKIYALGNEELEYLHKIGIKDKKIDMLPHGFNDDIMYYDKKARQKLRKKLNIKDNIVISYIGKLNKSKKPDLLINIVNELDKEFINDYNISLLFIGPQNKQYMNTFNEKLNSLNFELEYRVEDSKPFRELRKYFSASDIMIFPKQTTLSSIHAQICGCPVIMEDHKSNKERVINNDNLYPENNFKKAANILKRLIENHEYIKEKNLNNREILSEREYKNQINKLYNDLE</sequence>
<evidence type="ECO:0000313" key="3">
    <source>
        <dbReference type="Proteomes" id="UP000324896"/>
    </source>
</evidence>
<dbReference type="InterPro" id="IPR001296">
    <property type="entry name" value="Glyco_trans_1"/>
</dbReference>
<protein>
    <submittedName>
        <fullName evidence="2">Glycosyltransferase involved in cell wall bisynthesis</fullName>
    </submittedName>
</protein>
<dbReference type="Pfam" id="PF00534">
    <property type="entry name" value="Glycos_transf_1"/>
    <property type="match status" value="1"/>
</dbReference>
<feature type="domain" description="Glycosyl transferase family 1" evidence="1">
    <location>
        <begin position="195"/>
        <end position="355"/>
    </location>
</feature>
<proteinExistence type="predicted"/>
<accession>A0A1G6SS75</accession>
<keyword evidence="2" id="KW-0808">Transferase</keyword>
<evidence type="ECO:0000259" key="1">
    <source>
        <dbReference type="Pfam" id="PF00534"/>
    </source>
</evidence>
<reference evidence="2 3" key="1">
    <citation type="submission" date="2016-10" db="EMBL/GenBank/DDBJ databases">
        <authorList>
            <person name="Varghese N."/>
            <person name="Submissions S."/>
        </authorList>
    </citation>
    <scope>NUCLEOTIDE SEQUENCE [LARGE SCALE GENOMIC DNA]</scope>
    <source>
        <strain evidence="2 3">WG10</strain>
    </source>
</reference>
<dbReference type="SUPFAM" id="SSF53756">
    <property type="entry name" value="UDP-Glycosyltransferase/glycogen phosphorylase"/>
    <property type="match status" value="1"/>
</dbReference>
<dbReference type="Gene3D" id="3.40.50.2000">
    <property type="entry name" value="Glycogen Phosphorylase B"/>
    <property type="match status" value="2"/>
</dbReference>
<evidence type="ECO:0000313" key="2">
    <source>
        <dbReference type="EMBL" id="SDD18975.1"/>
    </source>
</evidence>
<dbReference type="RefSeq" id="WP_149796933.1">
    <property type="nucleotide sequence ID" value="NZ_FMYT01000032.1"/>
</dbReference>
<name>A0A1G6SS75_9FIRM</name>
<dbReference type="GO" id="GO:0016757">
    <property type="term" value="F:glycosyltransferase activity"/>
    <property type="evidence" value="ECO:0007669"/>
    <property type="project" value="InterPro"/>
</dbReference>
<dbReference type="EMBL" id="FMYT01000032">
    <property type="protein sequence ID" value="SDD18975.1"/>
    <property type="molecule type" value="Genomic_DNA"/>
</dbReference>